<dbReference type="RefSeq" id="WP_275030505.1">
    <property type="nucleotide sequence ID" value="NZ_CP118615.1"/>
</dbReference>
<accession>A0ABY7ZPF2</accession>
<protein>
    <recommendedName>
        <fullName evidence="2">Protein kinase domain-containing protein</fullName>
    </recommendedName>
</protein>
<reference evidence="3 4" key="1">
    <citation type="submission" date="2023-02" db="EMBL/GenBank/DDBJ databases">
        <authorList>
            <person name="Mo P."/>
        </authorList>
    </citation>
    <scope>NUCLEOTIDE SEQUENCE [LARGE SCALE GENOMIC DNA]</scope>
    <source>
        <strain evidence="3 4">HUAS 3</strain>
    </source>
</reference>
<sequence length="544" mass="58647">MTGPLPPEVSLSALGPRTRIGAGGQGTVYALAEDPRWVYKEYASRFVDDVDVTTLNRFVRLAAEAGPDADALLGLAAWPTAIVRKQGVVHGFLMPRVPDRFRVRIQLPGGPDTVLAQVQYLLNSDGYLLDRGLRIDNRMRLELLRDTAEALTLLHRLGVCVGDLSPNNLLFSLDARPRCYFIDCDAMRLDGDSVLAQVETPEWHVPDADAEELATPATDAFKFGLLAVRLFAGDQQTRDPDAARRRLHRELRALAGRSLDPAPERRPAPEQWLDALDRSIRRTPPTPPAEPVAPSTGQEPYRREPTRRNASRQNPVRRLVPGPGAAVRQPVGWGWGLAVAVMAAVMVLVGLINADDDPSGTAPSARQNLPTTRWWDVTRPSPYPGLPTTIPGLVPPTGVSGADPRYPGLSLPTYPDLGRPPLLLCPLTDVRVGRGLNPTSARTKAAVPAVDSFICSINNETSPLDDERGTQATRAATLMKHGPFDAATIIGIRTAGDGPQVNVVFEPAGDGSSSGCWRSRLTLAEDGDGLRVSALSAPARVSCP</sequence>
<dbReference type="SUPFAM" id="SSF56112">
    <property type="entry name" value="Protein kinase-like (PK-like)"/>
    <property type="match status" value="1"/>
</dbReference>
<dbReference type="InterPro" id="IPR000719">
    <property type="entry name" value="Prot_kinase_dom"/>
</dbReference>
<dbReference type="Gene3D" id="1.10.510.10">
    <property type="entry name" value="Transferase(Phosphotransferase) domain 1"/>
    <property type="match status" value="1"/>
</dbReference>
<proteinExistence type="predicted"/>
<name>A0ABY7ZPF2_9ACTN</name>
<dbReference type="PROSITE" id="PS50011">
    <property type="entry name" value="PROTEIN_KINASE_DOM"/>
    <property type="match status" value="1"/>
</dbReference>
<evidence type="ECO:0000256" key="1">
    <source>
        <dbReference type="SAM" id="MobiDB-lite"/>
    </source>
</evidence>
<evidence type="ECO:0000313" key="4">
    <source>
        <dbReference type="Proteomes" id="UP001219605"/>
    </source>
</evidence>
<feature type="region of interest" description="Disordered" evidence="1">
    <location>
        <begin position="280"/>
        <end position="324"/>
    </location>
</feature>
<evidence type="ECO:0000313" key="3">
    <source>
        <dbReference type="EMBL" id="WDZ83948.1"/>
    </source>
</evidence>
<organism evidence="3 4">
    <name type="scientific">Micromonospora cathayae</name>
    <dbReference type="NCBI Taxonomy" id="3028804"/>
    <lineage>
        <taxon>Bacteria</taxon>
        <taxon>Bacillati</taxon>
        <taxon>Actinomycetota</taxon>
        <taxon>Actinomycetes</taxon>
        <taxon>Micromonosporales</taxon>
        <taxon>Micromonosporaceae</taxon>
        <taxon>Micromonospora</taxon>
    </lineage>
</organism>
<evidence type="ECO:0000259" key="2">
    <source>
        <dbReference type="PROSITE" id="PS50011"/>
    </source>
</evidence>
<gene>
    <name evidence="3" type="ORF">PVK37_26325</name>
</gene>
<keyword evidence="4" id="KW-1185">Reference proteome</keyword>
<dbReference type="EMBL" id="CP118615">
    <property type="protein sequence ID" value="WDZ83948.1"/>
    <property type="molecule type" value="Genomic_DNA"/>
</dbReference>
<feature type="domain" description="Protein kinase" evidence="2">
    <location>
        <begin position="14"/>
        <end position="280"/>
    </location>
</feature>
<dbReference type="InterPro" id="IPR011009">
    <property type="entry name" value="Kinase-like_dom_sf"/>
</dbReference>
<dbReference type="Proteomes" id="UP001219605">
    <property type="component" value="Chromosome"/>
</dbReference>